<keyword evidence="1" id="KW-1133">Transmembrane helix</keyword>
<keyword evidence="1" id="KW-0812">Transmembrane</keyword>
<keyword evidence="3" id="KW-1185">Reference proteome</keyword>
<keyword evidence="1" id="KW-0472">Membrane</keyword>
<feature type="transmembrane region" description="Helical" evidence="1">
    <location>
        <begin position="101"/>
        <end position="123"/>
    </location>
</feature>
<evidence type="ECO:0000256" key="1">
    <source>
        <dbReference type="SAM" id="Phobius"/>
    </source>
</evidence>
<dbReference type="WBParaSite" id="OFLC_0000496301-mRNA-1">
    <property type="protein sequence ID" value="OFLC_0000496301-mRNA-1"/>
    <property type="gene ID" value="OFLC_0000496301"/>
</dbReference>
<proteinExistence type="predicted"/>
<organism evidence="4">
    <name type="scientific">Onchocerca flexuosa</name>
    <dbReference type="NCBI Taxonomy" id="387005"/>
    <lineage>
        <taxon>Eukaryota</taxon>
        <taxon>Metazoa</taxon>
        <taxon>Ecdysozoa</taxon>
        <taxon>Nematoda</taxon>
        <taxon>Chromadorea</taxon>
        <taxon>Rhabditida</taxon>
        <taxon>Spirurina</taxon>
        <taxon>Spiruromorpha</taxon>
        <taxon>Filarioidea</taxon>
        <taxon>Onchocercidae</taxon>
        <taxon>Onchocerca</taxon>
    </lineage>
</organism>
<name>A0A183HBV2_9BILA</name>
<accession>A0A183HBV2</accession>
<dbReference type="AlphaFoldDB" id="A0A183HBV2"/>
<dbReference type="EMBL" id="UZAJ01004049">
    <property type="protein sequence ID" value="VDO41606.1"/>
    <property type="molecule type" value="Genomic_DNA"/>
</dbReference>
<evidence type="ECO:0000313" key="4">
    <source>
        <dbReference type="WBParaSite" id="OFLC_0000496301-mRNA-1"/>
    </source>
</evidence>
<protein>
    <submittedName>
        <fullName evidence="2 4">Uncharacterized protein</fullName>
    </submittedName>
</protein>
<evidence type="ECO:0000313" key="2">
    <source>
        <dbReference type="EMBL" id="VDO41606.1"/>
    </source>
</evidence>
<evidence type="ECO:0000313" key="3">
    <source>
        <dbReference type="Proteomes" id="UP000267606"/>
    </source>
</evidence>
<gene>
    <name evidence="2" type="ORF">OFLC_LOCUS4964</name>
</gene>
<reference evidence="2 3" key="2">
    <citation type="submission" date="2018-11" db="EMBL/GenBank/DDBJ databases">
        <authorList>
            <consortium name="Pathogen Informatics"/>
        </authorList>
    </citation>
    <scope>NUCLEOTIDE SEQUENCE [LARGE SCALE GENOMIC DNA]</scope>
</reference>
<dbReference type="Proteomes" id="UP000267606">
    <property type="component" value="Unassembled WGS sequence"/>
</dbReference>
<reference evidence="4" key="1">
    <citation type="submission" date="2016-06" db="UniProtKB">
        <authorList>
            <consortium name="WormBaseParasite"/>
        </authorList>
    </citation>
    <scope>IDENTIFICATION</scope>
</reference>
<sequence>MTEKAYRKSGSYVDSKSYTFDMSQHAIITNVSSSINPKEYNIPEEDFLESMFDPELNSQNANLVEESQEKPIIRKFRKHVNTTSIKESQYVKKIFIYRGSFLIFCSVLLGIYLILILTIQILLYCSLNHTTTLGWIISENYPKLHQIWILLSRINIKNGVWSLSPAERTTWWFDQVINF</sequence>